<dbReference type="SUPFAM" id="SSF48239">
    <property type="entry name" value="Terpenoid cyclases/Protein prenyltransferases"/>
    <property type="match status" value="1"/>
</dbReference>
<organism evidence="4 5">
    <name type="scientific">Malus domestica</name>
    <name type="common">Apple</name>
    <name type="synonym">Pyrus malus</name>
    <dbReference type="NCBI Taxonomy" id="3750"/>
    <lineage>
        <taxon>Eukaryota</taxon>
        <taxon>Viridiplantae</taxon>
        <taxon>Streptophyta</taxon>
        <taxon>Embryophyta</taxon>
        <taxon>Tracheophyta</taxon>
        <taxon>Spermatophyta</taxon>
        <taxon>Magnoliopsida</taxon>
        <taxon>eudicotyledons</taxon>
        <taxon>Gunneridae</taxon>
        <taxon>Pentapetalae</taxon>
        <taxon>rosids</taxon>
        <taxon>fabids</taxon>
        <taxon>Rosales</taxon>
        <taxon>Rosaceae</taxon>
        <taxon>Amygdaloideae</taxon>
        <taxon>Maleae</taxon>
        <taxon>Malus</taxon>
    </lineage>
</organism>
<accession>A0A498KDY1</accession>
<proteinExistence type="predicted"/>
<keyword evidence="5" id="KW-1185">Reference proteome</keyword>
<keyword evidence="2" id="KW-0456">Lyase</keyword>
<dbReference type="Gramene" id="mRNA:MD03G0180000">
    <property type="protein sequence ID" value="mRNA:MD03G0180000"/>
    <property type="gene ID" value="MD03G0180000"/>
</dbReference>
<dbReference type="PANTHER" id="PTHR31225">
    <property type="entry name" value="OS04G0344100 PROTEIN-RELATED"/>
    <property type="match status" value="1"/>
</dbReference>
<name>A0A498KDY1_MALDO</name>
<dbReference type="InterPro" id="IPR001906">
    <property type="entry name" value="Terpene_synth_N"/>
</dbReference>
<reference evidence="4 5" key="1">
    <citation type="submission" date="2018-10" db="EMBL/GenBank/DDBJ databases">
        <title>A high-quality apple genome assembly.</title>
        <authorList>
            <person name="Hu J."/>
        </authorList>
    </citation>
    <scope>NUCLEOTIDE SEQUENCE [LARGE SCALE GENOMIC DNA]</scope>
    <source>
        <strain evidence="5">cv. HFTH1</strain>
        <tissue evidence="4">Young leaf</tissue>
    </source>
</reference>
<dbReference type="PANTHER" id="PTHR31225:SF221">
    <property type="entry name" value="(-)-GERMACRENE D SYNTHASE"/>
    <property type="match status" value="1"/>
</dbReference>
<dbReference type="EMBL" id="RDQH01000329">
    <property type="protein sequence ID" value="RXI03673.1"/>
    <property type="molecule type" value="Genomic_DNA"/>
</dbReference>
<dbReference type="Gene3D" id="1.50.10.130">
    <property type="entry name" value="Terpene synthase, N-terminal domain"/>
    <property type="match status" value="1"/>
</dbReference>
<dbReference type="Pfam" id="PF01397">
    <property type="entry name" value="Terpene_synth"/>
    <property type="match status" value="1"/>
</dbReference>
<evidence type="ECO:0000259" key="3">
    <source>
        <dbReference type="Pfam" id="PF01397"/>
    </source>
</evidence>
<dbReference type="InterPro" id="IPR008930">
    <property type="entry name" value="Terpenoid_cyclase/PrenylTrfase"/>
</dbReference>
<dbReference type="GO" id="GO:0016114">
    <property type="term" value="P:terpenoid biosynthetic process"/>
    <property type="evidence" value="ECO:0007669"/>
    <property type="project" value="InterPro"/>
</dbReference>
<evidence type="ECO:0000256" key="1">
    <source>
        <dbReference type="ARBA" id="ARBA00001946"/>
    </source>
</evidence>
<comment type="cofactor">
    <cofactor evidence="1">
        <name>Mg(2+)</name>
        <dbReference type="ChEBI" id="CHEBI:18420"/>
    </cofactor>
</comment>
<comment type="caution">
    <text evidence="4">The sequence shown here is derived from an EMBL/GenBank/DDBJ whole genome shotgun (WGS) entry which is preliminary data.</text>
</comment>
<gene>
    <name evidence="4" type="ORF">DVH24_004325</name>
</gene>
<evidence type="ECO:0000313" key="5">
    <source>
        <dbReference type="Proteomes" id="UP000290289"/>
    </source>
</evidence>
<dbReference type="GO" id="GO:0010333">
    <property type="term" value="F:terpene synthase activity"/>
    <property type="evidence" value="ECO:0007669"/>
    <property type="project" value="InterPro"/>
</dbReference>
<sequence>MSAPQAHQTPKTTTNDVNRRSANFSSTIWGDYFLSYASIVRNSFRLIETNIEEEQRIQELKERVTRMIMAPTPSKSLKKLELIDAIQRLGVSRHFENEIDQVLLQIHNNSYHCYYQGSDDDEDLHAAALYF</sequence>
<dbReference type="InterPro" id="IPR050148">
    <property type="entry name" value="Terpene_synthase-like"/>
</dbReference>
<protein>
    <recommendedName>
        <fullName evidence="3">Terpene synthase N-terminal domain-containing protein</fullName>
    </recommendedName>
</protein>
<dbReference type="InterPro" id="IPR036965">
    <property type="entry name" value="Terpene_synth_N_sf"/>
</dbReference>
<feature type="domain" description="Terpene synthase N-terminal" evidence="3">
    <location>
        <begin position="28"/>
        <end position="131"/>
    </location>
</feature>
<dbReference type="Proteomes" id="UP000290289">
    <property type="component" value="Chromosome 3"/>
</dbReference>
<evidence type="ECO:0000313" key="4">
    <source>
        <dbReference type="EMBL" id="RXI03673.1"/>
    </source>
</evidence>
<dbReference type="AlphaFoldDB" id="A0A498KDY1"/>
<evidence type="ECO:0000256" key="2">
    <source>
        <dbReference type="ARBA" id="ARBA00023239"/>
    </source>
</evidence>